<dbReference type="PANTHER" id="PTHR42755">
    <property type="entry name" value="3-DEOXY-MANNO-OCTULOSONATE CYTIDYLYLTRANSFERASE"/>
    <property type="match status" value="1"/>
</dbReference>
<dbReference type="EC" id="2.4.99.12" evidence="4 11"/>
<protein>
    <recommendedName>
        <fullName evidence="5 11">3-deoxy-D-manno-octulosonic acid transferase</fullName>
        <shortName evidence="11">Kdo transferase</shortName>
        <ecNumber evidence="4 11">2.4.99.12</ecNumber>
    </recommendedName>
    <alternativeName>
        <fullName evidence="7 11">Lipid IV(A) 3-deoxy-D-manno-octulosonic acid transferase</fullName>
    </alternativeName>
</protein>
<feature type="active site" description="Proton acceptor" evidence="9">
    <location>
        <position position="65"/>
    </location>
</feature>
<reference evidence="13 14" key="1">
    <citation type="submission" date="2019-07" db="EMBL/GenBank/DDBJ databases">
        <title>Litoreibacter alkalisoli sp. nov., isolated from saline-alkaline soil.</title>
        <authorList>
            <person name="Wang S."/>
            <person name="Xu L."/>
            <person name="Xing Y.-T."/>
            <person name="Sun J.-Q."/>
        </authorList>
    </citation>
    <scope>NUCLEOTIDE SEQUENCE [LARGE SCALE GENOMIC DNA]</scope>
    <source>
        <strain evidence="13 14">LN3S51</strain>
    </source>
</reference>
<evidence type="ECO:0000313" key="13">
    <source>
        <dbReference type="EMBL" id="QDY68377.1"/>
    </source>
</evidence>
<dbReference type="UniPathway" id="UPA00958"/>
<dbReference type="GO" id="GO:0009244">
    <property type="term" value="P:lipopolysaccharide core region biosynthetic process"/>
    <property type="evidence" value="ECO:0007669"/>
    <property type="project" value="UniProtKB-UniRule"/>
</dbReference>
<dbReference type="AlphaFoldDB" id="A0A5B8J1M2"/>
<dbReference type="GO" id="GO:0043842">
    <property type="term" value="F:Kdo transferase activity"/>
    <property type="evidence" value="ECO:0007669"/>
    <property type="project" value="UniProtKB-EC"/>
</dbReference>
<organism evidence="13 14">
    <name type="scientific">Qingshengfaniella alkalisoli</name>
    <dbReference type="NCBI Taxonomy" id="2599296"/>
    <lineage>
        <taxon>Bacteria</taxon>
        <taxon>Pseudomonadati</taxon>
        <taxon>Pseudomonadota</taxon>
        <taxon>Alphaproteobacteria</taxon>
        <taxon>Rhodobacterales</taxon>
        <taxon>Paracoccaceae</taxon>
        <taxon>Qingshengfaniella</taxon>
    </lineage>
</organism>
<sequence>MGRSIALAIYLAITARAEGWGRRKLQKRLVAGKEDPDRIEERSGHPSLPRPEGRLLWFHAASVGEVLSLIEVMERLAESESDLRFLVTTGTVSSASILSTRLPPRCVHQYVPIDIGGFVTRFLDHWKPDLAVFVESEFWPTLITETRARGIPMLLINARLSAQSAQRWAKLGGALGSLLSRFDAIQAQDDVTASALRRFGYPPEQLLISGTLKEGAPPPPCDENEFARLMGLMKNRPVWLAASTHPGEEETVATAHRQALRSSVKLMMILAPRHPDRGDAIAKMLREDGWKVAQRSAGEDPDDATQIYLADTLGEMGLWYRIAPLSFVGGSLVPVGGHNPFEPAALGSAILCGPHVNNFRDIYARLEDARATRVVHNDGELAAAVVELLQPDRIAPMAYAAWEISSSGAAATDKALALIHDHLPEKVA</sequence>
<dbReference type="PANTHER" id="PTHR42755:SF1">
    <property type="entry name" value="3-DEOXY-D-MANNO-OCTULOSONIC ACID TRANSFERASE, MITOCHONDRIAL-RELATED"/>
    <property type="match status" value="1"/>
</dbReference>
<dbReference type="SUPFAM" id="SSF53756">
    <property type="entry name" value="UDP-Glycosyltransferase/glycogen phosphorylase"/>
    <property type="match status" value="1"/>
</dbReference>
<comment type="similarity">
    <text evidence="3">Belongs to the glycosyltransferase group 1 family. Glycosyltransferase 30 subfamily.</text>
</comment>
<gene>
    <name evidence="13" type="ORF">FPZ52_01230</name>
</gene>
<keyword evidence="6 11" id="KW-0808">Transferase</keyword>
<name>A0A5B8J1M2_9RHOB</name>
<dbReference type="Proteomes" id="UP000318483">
    <property type="component" value="Chromosome"/>
</dbReference>
<feature type="domain" description="3-deoxy-D-manno-octulosonic-acid transferase N-terminal" evidence="12">
    <location>
        <begin position="38"/>
        <end position="213"/>
    </location>
</feature>
<proteinExistence type="inferred from homology"/>
<dbReference type="InterPro" id="IPR007507">
    <property type="entry name" value="Glycos_transf_N"/>
</dbReference>
<evidence type="ECO:0000256" key="1">
    <source>
        <dbReference type="ARBA" id="ARBA00003394"/>
    </source>
</evidence>
<dbReference type="KEGG" id="lit:FPZ52_01230"/>
<comment type="function">
    <text evidence="1 11">Involved in lipopolysaccharide (LPS) biosynthesis. Catalyzes the transfer of 3-deoxy-D-manno-octulosonate (Kdo) residue(s) from CMP-Kdo to lipid IV(A), the tetraacyldisaccharide-1,4'-bisphosphate precursor of lipid A.</text>
</comment>
<dbReference type="OrthoDB" id="9789797at2"/>
<evidence type="ECO:0000256" key="3">
    <source>
        <dbReference type="ARBA" id="ARBA00006380"/>
    </source>
</evidence>
<keyword evidence="11" id="KW-1003">Cell membrane</keyword>
<evidence type="ECO:0000256" key="9">
    <source>
        <dbReference type="PIRSR" id="PIRSR639901-1"/>
    </source>
</evidence>
<evidence type="ECO:0000256" key="7">
    <source>
        <dbReference type="ARBA" id="ARBA00031445"/>
    </source>
</evidence>
<dbReference type="GO" id="GO:0005886">
    <property type="term" value="C:plasma membrane"/>
    <property type="evidence" value="ECO:0007669"/>
    <property type="project" value="UniProtKB-SubCell"/>
</dbReference>
<feature type="site" description="Transition state stabilizer" evidence="10">
    <location>
        <position position="213"/>
    </location>
</feature>
<dbReference type="FunFam" id="3.40.50.2000:FF:000032">
    <property type="entry name" value="3-deoxy-D-manno-octulosonic acid transferase"/>
    <property type="match status" value="1"/>
</dbReference>
<keyword evidence="11" id="KW-0448">Lipopolysaccharide biosynthesis</keyword>
<dbReference type="Pfam" id="PF04413">
    <property type="entry name" value="Glycos_transf_N"/>
    <property type="match status" value="1"/>
</dbReference>
<keyword evidence="14" id="KW-1185">Reference proteome</keyword>
<evidence type="ECO:0000259" key="12">
    <source>
        <dbReference type="Pfam" id="PF04413"/>
    </source>
</evidence>
<evidence type="ECO:0000313" key="14">
    <source>
        <dbReference type="Proteomes" id="UP000318483"/>
    </source>
</evidence>
<accession>A0A5B8J1M2</accession>
<dbReference type="InterPro" id="IPR038107">
    <property type="entry name" value="Glycos_transf_N_sf"/>
</dbReference>
<feature type="site" description="Transition state stabilizer" evidence="10">
    <location>
        <position position="135"/>
    </location>
</feature>
<dbReference type="RefSeq" id="WP_146362943.1">
    <property type="nucleotide sequence ID" value="NZ_CP042261.1"/>
</dbReference>
<dbReference type="EMBL" id="CP042261">
    <property type="protein sequence ID" value="QDY68377.1"/>
    <property type="molecule type" value="Genomic_DNA"/>
</dbReference>
<evidence type="ECO:0000256" key="10">
    <source>
        <dbReference type="PIRSR" id="PIRSR639901-2"/>
    </source>
</evidence>
<dbReference type="GO" id="GO:0009245">
    <property type="term" value="P:lipid A biosynthetic process"/>
    <property type="evidence" value="ECO:0007669"/>
    <property type="project" value="TreeGrafter"/>
</dbReference>
<evidence type="ECO:0000256" key="11">
    <source>
        <dbReference type="RuleBase" id="RU365103"/>
    </source>
</evidence>
<dbReference type="InterPro" id="IPR039901">
    <property type="entry name" value="Kdotransferase"/>
</dbReference>
<evidence type="ECO:0000256" key="5">
    <source>
        <dbReference type="ARBA" id="ARBA00019077"/>
    </source>
</evidence>
<comment type="pathway">
    <text evidence="2 11">Bacterial outer membrane biogenesis; LPS core biosynthesis.</text>
</comment>
<keyword evidence="11" id="KW-0472">Membrane</keyword>
<comment type="subcellular location">
    <subcellularLocation>
        <location evidence="11">Cell membrane</location>
    </subcellularLocation>
</comment>
<evidence type="ECO:0000256" key="2">
    <source>
        <dbReference type="ARBA" id="ARBA00004713"/>
    </source>
</evidence>
<evidence type="ECO:0000256" key="8">
    <source>
        <dbReference type="ARBA" id="ARBA00049183"/>
    </source>
</evidence>
<evidence type="ECO:0000256" key="6">
    <source>
        <dbReference type="ARBA" id="ARBA00022679"/>
    </source>
</evidence>
<dbReference type="Gene3D" id="3.40.50.2000">
    <property type="entry name" value="Glycogen Phosphorylase B"/>
    <property type="match status" value="1"/>
</dbReference>
<dbReference type="Gene3D" id="3.40.50.11720">
    <property type="entry name" value="3-Deoxy-D-manno-octulosonic-acid transferase, N-terminal domain"/>
    <property type="match status" value="1"/>
</dbReference>
<evidence type="ECO:0000256" key="4">
    <source>
        <dbReference type="ARBA" id="ARBA00012621"/>
    </source>
</evidence>
<comment type="catalytic activity">
    <reaction evidence="8 11">
        <text>lipid IVA (E. coli) + CMP-3-deoxy-beta-D-manno-octulosonate = alpha-Kdo-(2-&gt;6)-lipid IVA (E. coli) + CMP + H(+)</text>
        <dbReference type="Rhea" id="RHEA:28066"/>
        <dbReference type="ChEBI" id="CHEBI:15378"/>
        <dbReference type="ChEBI" id="CHEBI:58603"/>
        <dbReference type="ChEBI" id="CHEBI:60364"/>
        <dbReference type="ChEBI" id="CHEBI:60377"/>
        <dbReference type="ChEBI" id="CHEBI:85987"/>
        <dbReference type="EC" id="2.4.99.12"/>
    </reaction>
</comment>